<evidence type="ECO:0000256" key="10">
    <source>
        <dbReference type="ARBA" id="ARBA00023157"/>
    </source>
</evidence>
<keyword evidence="13" id="KW-1185">Reference proteome</keyword>
<dbReference type="Ensembl" id="ENSDLAT00005070853.1">
    <property type="protein sequence ID" value="ENSDLAP00005063430.1"/>
    <property type="gene ID" value="ENSDLAG00005028767.1"/>
</dbReference>
<comment type="subcellular location">
    <subcellularLocation>
        <location evidence="2">Secreted</location>
    </subcellularLocation>
</comment>
<reference evidence="12" key="2">
    <citation type="submission" date="2025-09" db="UniProtKB">
        <authorList>
            <consortium name="Ensembl"/>
        </authorList>
    </citation>
    <scope>IDENTIFICATION</scope>
</reference>
<dbReference type="GO" id="GO:0061844">
    <property type="term" value="P:antimicrobial humoral immune response mediated by antimicrobial peptide"/>
    <property type="evidence" value="ECO:0007669"/>
    <property type="project" value="TreeGrafter"/>
</dbReference>
<evidence type="ECO:0000313" key="13">
    <source>
        <dbReference type="Proteomes" id="UP000694389"/>
    </source>
</evidence>
<evidence type="ECO:0000256" key="7">
    <source>
        <dbReference type="ARBA" id="ARBA00022685"/>
    </source>
</evidence>
<dbReference type="GeneTree" id="ENSGT01000000214704"/>
<keyword evidence="10" id="KW-1015">Disulfide bond</keyword>
<dbReference type="AlphaFoldDB" id="A0A8P4K6I2"/>
<comment type="similarity">
    <text evidence="3">Belongs to the LEAP2 family.</text>
</comment>
<dbReference type="GO" id="GO:0005576">
    <property type="term" value="C:extracellular region"/>
    <property type="evidence" value="ECO:0007669"/>
    <property type="project" value="UniProtKB-SubCell"/>
</dbReference>
<keyword evidence="5" id="KW-0964">Secreted</keyword>
<evidence type="ECO:0000256" key="2">
    <source>
        <dbReference type="ARBA" id="ARBA00004613"/>
    </source>
</evidence>
<evidence type="ECO:0000313" key="12">
    <source>
        <dbReference type="Ensembl" id="ENSDLAP00005063430.1"/>
    </source>
</evidence>
<keyword evidence="6" id="KW-0929">Antimicrobial</keyword>
<comment type="function">
    <text evidence="1">Has an antimicrobial activity.</text>
</comment>
<keyword evidence="9" id="KW-0044">Antibiotic</keyword>
<dbReference type="InterPro" id="IPR009955">
    <property type="entry name" value="LEAP-2"/>
</dbReference>
<evidence type="ECO:0000256" key="6">
    <source>
        <dbReference type="ARBA" id="ARBA00022529"/>
    </source>
</evidence>
<reference evidence="12" key="1">
    <citation type="submission" date="2025-08" db="UniProtKB">
        <authorList>
            <consortium name="Ensembl"/>
        </authorList>
    </citation>
    <scope>IDENTIFICATION</scope>
</reference>
<feature type="signal peptide" evidence="11">
    <location>
        <begin position="1"/>
        <end position="25"/>
    </location>
</feature>
<evidence type="ECO:0000256" key="9">
    <source>
        <dbReference type="ARBA" id="ARBA00023022"/>
    </source>
</evidence>
<evidence type="ECO:0000256" key="4">
    <source>
        <dbReference type="ARBA" id="ARBA00020494"/>
    </source>
</evidence>
<dbReference type="Gene3D" id="4.10.40.50">
    <property type="match status" value="1"/>
</dbReference>
<dbReference type="PANTHER" id="PTHR21007">
    <property type="entry name" value="LIVER EXPRESSED ANTIMICROBIAL PEPTIDE 2"/>
    <property type="match status" value="1"/>
</dbReference>
<organism evidence="12 13">
    <name type="scientific">Dicentrarchus labrax</name>
    <name type="common">European seabass</name>
    <name type="synonym">Morone labrax</name>
    <dbReference type="NCBI Taxonomy" id="13489"/>
    <lineage>
        <taxon>Eukaryota</taxon>
        <taxon>Metazoa</taxon>
        <taxon>Chordata</taxon>
        <taxon>Craniata</taxon>
        <taxon>Vertebrata</taxon>
        <taxon>Euteleostomi</taxon>
        <taxon>Actinopterygii</taxon>
        <taxon>Neopterygii</taxon>
        <taxon>Teleostei</taxon>
        <taxon>Neoteleostei</taxon>
        <taxon>Acanthomorphata</taxon>
        <taxon>Eupercaria</taxon>
        <taxon>Moronidae</taxon>
        <taxon>Dicentrarchus</taxon>
    </lineage>
</organism>
<evidence type="ECO:0000256" key="8">
    <source>
        <dbReference type="ARBA" id="ARBA00022729"/>
    </source>
</evidence>
<sequence length="109" mass="12668">MRTLQERIIVLSIFLSLICTIQVNSLPVPQDWKGLLQRTKRSLLWRWNSMKPVGASCRDHLECGTKYCRKISVLSGIPPDDETRKHNSIRVTVYKTNICFQHQKQTVSK</sequence>
<evidence type="ECO:0000256" key="3">
    <source>
        <dbReference type="ARBA" id="ARBA00008047"/>
    </source>
</evidence>
<dbReference type="GO" id="GO:0042742">
    <property type="term" value="P:defense response to bacterium"/>
    <property type="evidence" value="ECO:0007669"/>
    <property type="project" value="UniProtKB-KW"/>
</dbReference>
<protein>
    <recommendedName>
        <fullName evidence="4">Liver-expressed antimicrobial peptide 2</fullName>
    </recommendedName>
</protein>
<accession>A0A8P4K6I2</accession>
<dbReference type="PANTHER" id="PTHR21007:SF1">
    <property type="entry name" value="LIVER-EXPRESSED ANTIMICROBIAL PEPTIDE 2"/>
    <property type="match status" value="1"/>
</dbReference>
<dbReference type="Proteomes" id="UP000694389">
    <property type="component" value="Unassembled WGS sequence"/>
</dbReference>
<proteinExistence type="inferred from homology"/>
<name>A0A8P4K6I2_DICLA</name>
<dbReference type="Pfam" id="PF07359">
    <property type="entry name" value="LEAP-2"/>
    <property type="match status" value="1"/>
</dbReference>
<evidence type="ECO:0000256" key="5">
    <source>
        <dbReference type="ARBA" id="ARBA00022525"/>
    </source>
</evidence>
<feature type="chain" id="PRO_5035870803" description="Liver-expressed antimicrobial peptide 2" evidence="11">
    <location>
        <begin position="26"/>
        <end position="109"/>
    </location>
</feature>
<evidence type="ECO:0000256" key="1">
    <source>
        <dbReference type="ARBA" id="ARBA00002585"/>
    </source>
</evidence>
<keyword evidence="7" id="KW-0165">Cleavage on pair of basic residues</keyword>
<keyword evidence="8 11" id="KW-0732">Signal</keyword>
<evidence type="ECO:0000256" key="11">
    <source>
        <dbReference type="SAM" id="SignalP"/>
    </source>
</evidence>